<reference evidence="2" key="1">
    <citation type="submission" date="2021-09" db="EMBL/GenBank/DDBJ databases">
        <title>Fulvivirga sp. isolated from coastal sediment.</title>
        <authorList>
            <person name="Yu H."/>
        </authorList>
    </citation>
    <scope>NUCLEOTIDE SEQUENCE</scope>
    <source>
        <strain evidence="2">1062</strain>
    </source>
</reference>
<dbReference type="PANTHER" id="PTHR43792">
    <property type="entry name" value="GNAT FAMILY, PUTATIVE (AFU_ORTHOLOGUE AFUA_3G00765)-RELATED-RELATED"/>
    <property type="match status" value="1"/>
</dbReference>
<dbReference type="InterPro" id="IPR051531">
    <property type="entry name" value="N-acetyltransferase"/>
</dbReference>
<feature type="domain" description="N-acetyltransferase" evidence="1">
    <location>
        <begin position="9"/>
        <end position="170"/>
    </location>
</feature>
<accession>A0A9X1KZE8</accession>
<dbReference type="GO" id="GO:0016747">
    <property type="term" value="F:acyltransferase activity, transferring groups other than amino-acyl groups"/>
    <property type="evidence" value="ECO:0007669"/>
    <property type="project" value="InterPro"/>
</dbReference>
<protein>
    <submittedName>
        <fullName evidence="2">GNAT family N-acetyltransferase</fullName>
    </submittedName>
</protein>
<dbReference type="SUPFAM" id="SSF55729">
    <property type="entry name" value="Acyl-CoA N-acyltransferases (Nat)"/>
    <property type="match status" value="1"/>
</dbReference>
<dbReference type="Pfam" id="PF13302">
    <property type="entry name" value="Acetyltransf_3"/>
    <property type="match status" value="1"/>
</dbReference>
<sequence>MKITESSRLLIEHATLADAEFFHRLMNSPNWIEFIGDRGIHSEKEAKEYIQNRLIASYEGNGYGLFKVSLKDTLEAIGVCGFVKRDFLDSPDIGYAILPEYENQGYISEANQVMIKYGWESLGLKIIYAITSEKNARSQHLLLKLGLHRVGNIQPEGFDPDTILYEIERRE</sequence>
<keyword evidence="3" id="KW-1185">Reference proteome</keyword>
<evidence type="ECO:0000313" key="3">
    <source>
        <dbReference type="Proteomes" id="UP001139409"/>
    </source>
</evidence>
<gene>
    <name evidence="2" type="ORF">LDX50_28395</name>
</gene>
<dbReference type="InterPro" id="IPR016181">
    <property type="entry name" value="Acyl_CoA_acyltransferase"/>
</dbReference>
<dbReference type="Proteomes" id="UP001139409">
    <property type="component" value="Unassembled WGS sequence"/>
</dbReference>
<evidence type="ECO:0000259" key="1">
    <source>
        <dbReference type="PROSITE" id="PS51186"/>
    </source>
</evidence>
<dbReference type="PANTHER" id="PTHR43792:SF1">
    <property type="entry name" value="N-ACETYLTRANSFERASE DOMAIN-CONTAINING PROTEIN"/>
    <property type="match status" value="1"/>
</dbReference>
<dbReference type="AlphaFoldDB" id="A0A9X1KZE8"/>
<dbReference type="RefSeq" id="WP_225699689.1">
    <property type="nucleotide sequence ID" value="NZ_JAIXNE010000007.1"/>
</dbReference>
<dbReference type="Gene3D" id="3.40.630.30">
    <property type="match status" value="1"/>
</dbReference>
<dbReference type="InterPro" id="IPR000182">
    <property type="entry name" value="GNAT_dom"/>
</dbReference>
<organism evidence="2 3">
    <name type="scientific">Fulvivirga sedimenti</name>
    <dbReference type="NCBI Taxonomy" id="2879465"/>
    <lineage>
        <taxon>Bacteria</taxon>
        <taxon>Pseudomonadati</taxon>
        <taxon>Bacteroidota</taxon>
        <taxon>Cytophagia</taxon>
        <taxon>Cytophagales</taxon>
        <taxon>Fulvivirgaceae</taxon>
        <taxon>Fulvivirga</taxon>
    </lineage>
</organism>
<proteinExistence type="predicted"/>
<dbReference type="PROSITE" id="PS51186">
    <property type="entry name" value="GNAT"/>
    <property type="match status" value="1"/>
</dbReference>
<evidence type="ECO:0000313" key="2">
    <source>
        <dbReference type="EMBL" id="MCA6078828.1"/>
    </source>
</evidence>
<name>A0A9X1KZE8_9BACT</name>
<comment type="caution">
    <text evidence="2">The sequence shown here is derived from an EMBL/GenBank/DDBJ whole genome shotgun (WGS) entry which is preliminary data.</text>
</comment>
<dbReference type="EMBL" id="JAIXNE010000007">
    <property type="protein sequence ID" value="MCA6078828.1"/>
    <property type="molecule type" value="Genomic_DNA"/>
</dbReference>